<organism evidence="1 2">
    <name type="scientific">Trichonephila inaurata madagascariensis</name>
    <dbReference type="NCBI Taxonomy" id="2747483"/>
    <lineage>
        <taxon>Eukaryota</taxon>
        <taxon>Metazoa</taxon>
        <taxon>Ecdysozoa</taxon>
        <taxon>Arthropoda</taxon>
        <taxon>Chelicerata</taxon>
        <taxon>Arachnida</taxon>
        <taxon>Araneae</taxon>
        <taxon>Araneomorphae</taxon>
        <taxon>Entelegynae</taxon>
        <taxon>Araneoidea</taxon>
        <taxon>Nephilidae</taxon>
        <taxon>Trichonephila</taxon>
        <taxon>Trichonephila inaurata</taxon>
    </lineage>
</organism>
<reference evidence="1" key="1">
    <citation type="submission" date="2020-08" db="EMBL/GenBank/DDBJ databases">
        <title>Multicomponent nature underlies the extraordinary mechanical properties of spider dragline silk.</title>
        <authorList>
            <person name="Kono N."/>
            <person name="Nakamura H."/>
            <person name="Mori M."/>
            <person name="Yoshida Y."/>
            <person name="Ohtoshi R."/>
            <person name="Malay A.D."/>
            <person name="Moran D.A.P."/>
            <person name="Tomita M."/>
            <person name="Numata K."/>
            <person name="Arakawa K."/>
        </authorList>
    </citation>
    <scope>NUCLEOTIDE SEQUENCE</scope>
</reference>
<comment type="caution">
    <text evidence="1">The sequence shown here is derived from an EMBL/GenBank/DDBJ whole genome shotgun (WGS) entry which is preliminary data.</text>
</comment>
<sequence length="115" mass="13179">MSQSLNLENPQHQRLNNISLISKELNHDKKFFFLNEMEQNKDIYSQFSTRLAITDDVVCFQELLFSFHFFSLALCAHPCTQLSSLPLASGNLISPSGVKYHPQDLSLDTDCRLRS</sequence>
<dbReference type="EMBL" id="BMAV01014197">
    <property type="protein sequence ID" value="GFY62403.1"/>
    <property type="molecule type" value="Genomic_DNA"/>
</dbReference>
<gene>
    <name evidence="1" type="ORF">TNIN_65441</name>
</gene>
<dbReference type="AlphaFoldDB" id="A0A8X7CAP2"/>
<proteinExistence type="predicted"/>
<accession>A0A8X7CAP2</accession>
<name>A0A8X7CAP2_9ARAC</name>
<dbReference type="Proteomes" id="UP000886998">
    <property type="component" value="Unassembled WGS sequence"/>
</dbReference>
<protein>
    <submittedName>
        <fullName evidence="1">Uncharacterized protein</fullName>
    </submittedName>
</protein>
<keyword evidence="2" id="KW-1185">Reference proteome</keyword>
<evidence type="ECO:0000313" key="2">
    <source>
        <dbReference type="Proteomes" id="UP000886998"/>
    </source>
</evidence>
<evidence type="ECO:0000313" key="1">
    <source>
        <dbReference type="EMBL" id="GFY62403.1"/>
    </source>
</evidence>